<proteinExistence type="predicted"/>
<evidence type="ECO:0000313" key="2">
    <source>
        <dbReference type="Proteomes" id="UP000014500"/>
    </source>
</evidence>
<evidence type="ECO:0000313" key="1">
    <source>
        <dbReference type="EnsemblMetazoa" id="SMAR001148-PA"/>
    </source>
</evidence>
<dbReference type="Proteomes" id="UP000014500">
    <property type="component" value="Unassembled WGS sequence"/>
</dbReference>
<dbReference type="AlphaFoldDB" id="T1IJS2"/>
<dbReference type="eggNOG" id="ENOG502SBJ4">
    <property type="taxonomic scope" value="Eukaryota"/>
</dbReference>
<reference evidence="2" key="1">
    <citation type="submission" date="2011-05" db="EMBL/GenBank/DDBJ databases">
        <authorList>
            <person name="Richards S.R."/>
            <person name="Qu J."/>
            <person name="Jiang H."/>
            <person name="Jhangiani S.N."/>
            <person name="Agravi P."/>
            <person name="Goodspeed R."/>
            <person name="Gross S."/>
            <person name="Mandapat C."/>
            <person name="Jackson L."/>
            <person name="Mathew T."/>
            <person name="Pu L."/>
            <person name="Thornton R."/>
            <person name="Saada N."/>
            <person name="Wilczek-Boney K.B."/>
            <person name="Lee S."/>
            <person name="Kovar C."/>
            <person name="Wu Y."/>
            <person name="Scherer S.E."/>
            <person name="Worley K.C."/>
            <person name="Muzny D.M."/>
            <person name="Gibbs R."/>
        </authorList>
    </citation>
    <scope>NUCLEOTIDE SEQUENCE</scope>
    <source>
        <strain evidence="2">Brora</strain>
    </source>
</reference>
<organism evidence="1 2">
    <name type="scientific">Strigamia maritima</name>
    <name type="common">European centipede</name>
    <name type="synonym">Geophilus maritimus</name>
    <dbReference type="NCBI Taxonomy" id="126957"/>
    <lineage>
        <taxon>Eukaryota</taxon>
        <taxon>Metazoa</taxon>
        <taxon>Ecdysozoa</taxon>
        <taxon>Arthropoda</taxon>
        <taxon>Myriapoda</taxon>
        <taxon>Chilopoda</taxon>
        <taxon>Pleurostigmophora</taxon>
        <taxon>Geophilomorpha</taxon>
        <taxon>Linotaeniidae</taxon>
        <taxon>Strigamia</taxon>
    </lineage>
</organism>
<keyword evidence="2" id="KW-1185">Reference proteome</keyword>
<name>T1IJS2_STRMM</name>
<sequence>MKPTNDASVNIGVKRIDGKHVGDRSAVIKGLMLHGGLVINLMKITTELKLTETYVDQNIAVTYVMKHYISTSNLFLDLPRVRLDGGRQAFRRKWGYELAPAPPLLEEDEDLDLSETHSLREETLIAYSALDKLYKPWNGTMSNGQLREVGGCESVRKIILLGNTFSELPTDLRWKKILRRWC</sequence>
<accession>T1IJS2</accession>
<dbReference type="HOGENOM" id="CLU_1483818_0_0_1"/>
<dbReference type="EnsemblMetazoa" id="SMAR001148-RA">
    <property type="protein sequence ID" value="SMAR001148-PA"/>
    <property type="gene ID" value="SMAR001148"/>
</dbReference>
<dbReference type="EMBL" id="JH430339">
    <property type="status" value="NOT_ANNOTATED_CDS"/>
    <property type="molecule type" value="Genomic_DNA"/>
</dbReference>
<protein>
    <submittedName>
        <fullName evidence="1">Uncharacterized protein</fullName>
    </submittedName>
</protein>
<reference evidence="1" key="2">
    <citation type="submission" date="2015-02" db="UniProtKB">
        <authorList>
            <consortium name="EnsemblMetazoa"/>
        </authorList>
    </citation>
    <scope>IDENTIFICATION</scope>
</reference>